<dbReference type="InterPro" id="IPR042259">
    <property type="entry name" value="Raco-like_middle_sf"/>
</dbReference>
<evidence type="ECO:0000313" key="4">
    <source>
        <dbReference type="Proteomes" id="UP000317155"/>
    </source>
</evidence>
<dbReference type="OrthoDB" id="9810588at2"/>
<dbReference type="PANTHER" id="PTHR42895">
    <property type="entry name" value="IRON-SULFUR CLUSTER-BINDING PROTEIN-RELATED"/>
    <property type="match status" value="1"/>
</dbReference>
<dbReference type="Gene3D" id="3.30.420.480">
    <property type="entry name" value="Domain of unknown function (DUF4445)"/>
    <property type="match status" value="1"/>
</dbReference>
<evidence type="ECO:0000259" key="2">
    <source>
        <dbReference type="Pfam" id="PF17651"/>
    </source>
</evidence>
<comment type="caution">
    <text evidence="3">The sequence shown here is derived from an EMBL/GenBank/DDBJ whole genome shotgun (WGS) entry which is preliminary data.</text>
</comment>
<dbReference type="Pfam" id="PF14574">
    <property type="entry name" value="RACo_C_ter"/>
    <property type="match status" value="1"/>
</dbReference>
<evidence type="ECO:0000259" key="1">
    <source>
        <dbReference type="Pfam" id="PF14574"/>
    </source>
</evidence>
<gene>
    <name evidence="3" type="ORF">FL622_12855</name>
</gene>
<dbReference type="InterPro" id="IPR027980">
    <property type="entry name" value="RACo_C"/>
</dbReference>
<dbReference type="AlphaFoldDB" id="A0A550J9C3"/>
<name>A0A550J9C3_9BACT</name>
<dbReference type="Pfam" id="PF17651">
    <property type="entry name" value="Raco_middle"/>
    <property type="match status" value="1"/>
</dbReference>
<dbReference type="InterPro" id="IPR041414">
    <property type="entry name" value="Raco-like_middle"/>
</dbReference>
<sequence length="410" mass="43779">MNPTDSYLALDLGTTTLAGRLFDFSGRTLAESRLLNPQRELGSDVIRRLEAAHKGEGERLQRLLVAGIDQLLSELLSLSGLRRESLRGAAAAANPAISHLLRRLPVDAILFPPHRPRHPEGALLDPVELGLDLPVPLYLFPQVSGYVGGDLVAFLFACPPPEVVTLYIDVGTNGEMALFADGRWWVTSVPAGPAFEGAEIACGMAATPGAIRGVRVEDDALRLLTVADRPPLGICGSGLVEAVAAARDGGLMDRHGTLLAPEQVTTNLARYLVADGESYALRLYRDATRELRLTQADIRAFQLAKGAVRAGIDCLLGRAGVAAEQVGAVLLTGSFGLSLAPETLKKVAMLPENMVDRVRFVPAGALLGTVRYLLEPEAATRLETLVQSLKPYPLSGTPAFETAFLHAIDF</sequence>
<accession>A0A550J9C3</accession>
<feature type="domain" description="RACo-like middle region" evidence="2">
    <location>
        <begin position="8"/>
        <end position="158"/>
    </location>
</feature>
<dbReference type="PANTHER" id="PTHR42895:SF2">
    <property type="entry name" value="IRON-SULFUR CLUSTER PROTEIN"/>
    <property type="match status" value="1"/>
</dbReference>
<proteinExistence type="predicted"/>
<protein>
    <submittedName>
        <fullName evidence="3">DUF4445 domain-containing protein</fullName>
    </submittedName>
</protein>
<feature type="domain" description="RACo C-terminal" evidence="1">
    <location>
        <begin position="164"/>
        <end position="408"/>
    </location>
</feature>
<evidence type="ECO:0000313" key="3">
    <source>
        <dbReference type="EMBL" id="TRO79791.1"/>
    </source>
</evidence>
<dbReference type="RefSeq" id="WP_092058936.1">
    <property type="nucleotide sequence ID" value="NZ_FOJJ01000041.1"/>
</dbReference>
<dbReference type="InterPro" id="IPR052911">
    <property type="entry name" value="Corrinoid_activation_enz"/>
</dbReference>
<reference evidence="3 4" key="1">
    <citation type="submission" date="2019-07" db="EMBL/GenBank/DDBJ databases">
        <title>Insights of Desulfuromonas acetexigens electromicrobiology.</title>
        <authorList>
            <person name="Katuri K."/>
            <person name="Sapireddy V."/>
            <person name="Shaw D.R."/>
            <person name="Saikaly P."/>
        </authorList>
    </citation>
    <scope>NUCLEOTIDE SEQUENCE [LARGE SCALE GENOMIC DNA]</scope>
    <source>
        <strain evidence="3 4">2873</strain>
    </source>
</reference>
<dbReference type="Proteomes" id="UP000317155">
    <property type="component" value="Unassembled WGS sequence"/>
</dbReference>
<dbReference type="EMBL" id="VJVV01000009">
    <property type="protein sequence ID" value="TRO79791.1"/>
    <property type="molecule type" value="Genomic_DNA"/>
</dbReference>
<organism evidence="3 4">
    <name type="scientific">Trichloromonas acetexigens</name>
    <dbReference type="NCBI Taxonomy" id="38815"/>
    <lineage>
        <taxon>Bacteria</taxon>
        <taxon>Pseudomonadati</taxon>
        <taxon>Thermodesulfobacteriota</taxon>
        <taxon>Desulfuromonadia</taxon>
        <taxon>Desulfuromonadales</taxon>
        <taxon>Trichloromonadaceae</taxon>
        <taxon>Trichloromonas</taxon>
    </lineage>
</organism>
<keyword evidence="4" id="KW-1185">Reference proteome</keyword>